<evidence type="ECO:0000313" key="2">
    <source>
        <dbReference type="Proteomes" id="UP000278983"/>
    </source>
</evidence>
<evidence type="ECO:0000313" key="1">
    <source>
        <dbReference type="EMBL" id="RUL59495.1"/>
    </source>
</evidence>
<dbReference type="AlphaFoldDB" id="A0A3S0PAT8"/>
<gene>
    <name evidence="1" type="ORF">EHV08_06810</name>
</gene>
<accession>A0A3S0PAT8</accession>
<name>A0A3S0PAT8_9BACT</name>
<organism evidence="1 2">
    <name type="scientific">Prevotella koreensis</name>
    <dbReference type="NCBI Taxonomy" id="2490854"/>
    <lineage>
        <taxon>Bacteria</taxon>
        <taxon>Pseudomonadati</taxon>
        <taxon>Bacteroidota</taxon>
        <taxon>Bacteroidia</taxon>
        <taxon>Bacteroidales</taxon>
        <taxon>Prevotellaceae</taxon>
        <taxon>Prevotella</taxon>
    </lineage>
</organism>
<comment type="caution">
    <text evidence="1">The sequence shown here is derived from an EMBL/GenBank/DDBJ whole genome shotgun (WGS) entry which is preliminary data.</text>
</comment>
<keyword evidence="2" id="KW-1185">Reference proteome</keyword>
<dbReference type="EMBL" id="RYYU01000001">
    <property type="protein sequence ID" value="RUL59495.1"/>
    <property type="molecule type" value="Genomic_DNA"/>
</dbReference>
<dbReference type="RefSeq" id="WP_126678654.1">
    <property type="nucleotide sequence ID" value="NZ_RYYU01000001.1"/>
</dbReference>
<reference evidence="1 2" key="1">
    <citation type="submission" date="2018-12" db="EMBL/GenBank/DDBJ databases">
        <title>Genome sequencing of Prevotella sp. KCOM 3155 (= JS262).</title>
        <authorList>
            <person name="Kook J.-K."/>
            <person name="Park S.-N."/>
            <person name="Lim Y.K."/>
        </authorList>
    </citation>
    <scope>NUCLEOTIDE SEQUENCE [LARGE SCALE GENOMIC DNA]</scope>
    <source>
        <strain evidence="1 2">KCOM 3155</strain>
    </source>
</reference>
<sequence>MQKEKRNRKQLYADEEMQKIMEERMQLLETIKEMVKNEVDKRMKDLARNNKWHDDINRNCFK</sequence>
<dbReference type="Proteomes" id="UP000278983">
    <property type="component" value="Unassembled WGS sequence"/>
</dbReference>
<protein>
    <submittedName>
        <fullName evidence="1">Uncharacterized protein</fullName>
    </submittedName>
</protein>
<proteinExistence type="predicted"/>